<name>A0A9D2EMG2_9FIRM</name>
<sequence>MDNTKEFVSFCRKLLRVIEKIEKHLENGENDKALALVRELKEDTQKDIEA</sequence>
<proteinExistence type="predicted"/>
<gene>
    <name evidence="1" type="ORF">H9968_09050</name>
</gene>
<accession>A0A9D2EMG2</accession>
<evidence type="ECO:0000313" key="2">
    <source>
        <dbReference type="Proteomes" id="UP000824049"/>
    </source>
</evidence>
<evidence type="ECO:0000313" key="1">
    <source>
        <dbReference type="EMBL" id="HIZ40050.1"/>
    </source>
</evidence>
<dbReference type="Proteomes" id="UP000824049">
    <property type="component" value="Unassembled WGS sequence"/>
</dbReference>
<dbReference type="EMBL" id="DXBR01000083">
    <property type="protein sequence ID" value="HIZ40050.1"/>
    <property type="molecule type" value="Genomic_DNA"/>
</dbReference>
<dbReference type="AlphaFoldDB" id="A0A9D2EMG2"/>
<protein>
    <submittedName>
        <fullName evidence="1">Uncharacterized protein</fullName>
    </submittedName>
</protein>
<comment type="caution">
    <text evidence="1">The sequence shown here is derived from an EMBL/GenBank/DDBJ whole genome shotgun (WGS) entry which is preliminary data.</text>
</comment>
<reference evidence="1" key="2">
    <citation type="submission" date="2021-04" db="EMBL/GenBank/DDBJ databases">
        <authorList>
            <person name="Gilroy R."/>
        </authorList>
    </citation>
    <scope>NUCLEOTIDE SEQUENCE</scope>
    <source>
        <strain evidence="1">CHK179-28034</strain>
    </source>
</reference>
<organism evidence="1 2">
    <name type="scientific">Candidatus Anaerobutyricum stercoris</name>
    <dbReference type="NCBI Taxonomy" id="2838457"/>
    <lineage>
        <taxon>Bacteria</taxon>
        <taxon>Bacillati</taxon>
        <taxon>Bacillota</taxon>
        <taxon>Clostridia</taxon>
        <taxon>Lachnospirales</taxon>
        <taxon>Lachnospiraceae</taxon>
        <taxon>Anaerobutyricum</taxon>
    </lineage>
</organism>
<reference evidence="1" key="1">
    <citation type="journal article" date="2021" name="PeerJ">
        <title>Extensive microbial diversity within the chicken gut microbiome revealed by metagenomics and culture.</title>
        <authorList>
            <person name="Gilroy R."/>
            <person name="Ravi A."/>
            <person name="Getino M."/>
            <person name="Pursley I."/>
            <person name="Horton D.L."/>
            <person name="Alikhan N.F."/>
            <person name="Baker D."/>
            <person name="Gharbi K."/>
            <person name="Hall N."/>
            <person name="Watson M."/>
            <person name="Adriaenssens E.M."/>
            <person name="Foster-Nyarko E."/>
            <person name="Jarju S."/>
            <person name="Secka A."/>
            <person name="Antonio M."/>
            <person name="Oren A."/>
            <person name="Chaudhuri R.R."/>
            <person name="La Ragione R."/>
            <person name="Hildebrand F."/>
            <person name="Pallen M.J."/>
        </authorList>
    </citation>
    <scope>NUCLEOTIDE SEQUENCE</scope>
    <source>
        <strain evidence="1">CHK179-28034</strain>
    </source>
</reference>